<dbReference type="EMBL" id="JARGYC010000058">
    <property type="protein sequence ID" value="MDF0602696.1"/>
    <property type="molecule type" value="Genomic_DNA"/>
</dbReference>
<dbReference type="AlphaFoldDB" id="A0AAE3NV66"/>
<keyword evidence="2" id="KW-1185">Reference proteome</keyword>
<comment type="caution">
    <text evidence="1">The sequence shown here is derived from an EMBL/GenBank/DDBJ whole genome shotgun (WGS) entry which is preliminary data.</text>
</comment>
<sequence length="285" mass="31012">MTALPPAEARLVFRDAARLRPRVTLSAGVAAADGSDGGWPRYAPAALVPQPPWRAPTDAEWAALTQPLSDPSTPGNAAARVAILRLPEEVVAPLLNAGHRAAEQPHQAFEISRQPDAADAIDRVTEFLRDNGADAESIRSLGFCAKPRGLATATVNTRRRRRAGLHLDRFDARPLSELAESRVRLCFNIGRGDRYFLYCPHSVPQMAEVLGQSDPDGIDEIGRTFLEGRPDYPVVRVAVAPGEAYLAATEYLIHDATTQEIAEDWDIHVAFLCRLQGVGLLQDSL</sequence>
<gene>
    <name evidence="1" type="ORF">P1J78_18305</name>
</gene>
<reference evidence="1" key="1">
    <citation type="submission" date="2023-03" db="EMBL/GenBank/DDBJ databases">
        <title>Multiphase analysis and comparison of six strains from genera Psychromarinibacter, Lutimaribacter, and Maritimibacter, including a novel species: Psychromarinibacter sediminicola sp. nov.</title>
        <authorList>
            <person name="Wang Y.-H."/>
            <person name="Ye M.-Q."/>
            <person name="Du Z.-J."/>
        </authorList>
    </citation>
    <scope>NUCLEOTIDE SEQUENCE</scope>
    <source>
        <strain evidence="1">C21-152</strain>
    </source>
</reference>
<proteinExistence type="predicted"/>
<dbReference type="RefSeq" id="WP_275568821.1">
    <property type="nucleotide sequence ID" value="NZ_JARGYC010000058.1"/>
</dbReference>
<protein>
    <submittedName>
        <fullName evidence="1">Uncharacterized protein</fullName>
    </submittedName>
</protein>
<evidence type="ECO:0000313" key="2">
    <source>
        <dbReference type="Proteomes" id="UP001220964"/>
    </source>
</evidence>
<accession>A0AAE3NV66</accession>
<dbReference type="Proteomes" id="UP001220964">
    <property type="component" value="Unassembled WGS sequence"/>
</dbReference>
<evidence type="ECO:0000313" key="1">
    <source>
        <dbReference type="EMBL" id="MDF0602696.1"/>
    </source>
</evidence>
<name>A0AAE3NV66_9RHOB</name>
<organism evidence="1 2">
    <name type="scientific">Psychromarinibacter sediminicola</name>
    <dbReference type="NCBI Taxonomy" id="3033385"/>
    <lineage>
        <taxon>Bacteria</taxon>
        <taxon>Pseudomonadati</taxon>
        <taxon>Pseudomonadota</taxon>
        <taxon>Alphaproteobacteria</taxon>
        <taxon>Rhodobacterales</taxon>
        <taxon>Paracoccaceae</taxon>
        <taxon>Psychromarinibacter</taxon>
    </lineage>
</organism>